<dbReference type="Proteomes" id="UP000243686">
    <property type="component" value="Unassembled WGS sequence"/>
</dbReference>
<reference evidence="2 3" key="1">
    <citation type="submission" date="2015-03" db="EMBL/GenBank/DDBJ databases">
        <title>Draft genome of the nematode, Opisthorchis viverrini.</title>
        <authorList>
            <person name="Mitreva M."/>
        </authorList>
    </citation>
    <scope>NUCLEOTIDE SEQUENCE [LARGE SCALE GENOMIC DNA]</scope>
    <source>
        <strain evidence="2">Khon Kaen</strain>
    </source>
</reference>
<dbReference type="AlphaFoldDB" id="A0A1S8WH01"/>
<protein>
    <submittedName>
        <fullName evidence="2">Uncharacterized protein</fullName>
    </submittedName>
</protein>
<keyword evidence="3" id="KW-1185">Reference proteome</keyword>
<evidence type="ECO:0000313" key="2">
    <source>
        <dbReference type="EMBL" id="OON13728.1"/>
    </source>
</evidence>
<name>A0A1S8WH01_OPIVI</name>
<proteinExistence type="predicted"/>
<evidence type="ECO:0000313" key="3">
    <source>
        <dbReference type="Proteomes" id="UP000243686"/>
    </source>
</evidence>
<feature type="non-terminal residue" evidence="2">
    <location>
        <position position="1"/>
    </location>
</feature>
<evidence type="ECO:0000256" key="1">
    <source>
        <dbReference type="SAM" id="MobiDB-lite"/>
    </source>
</evidence>
<feature type="region of interest" description="Disordered" evidence="1">
    <location>
        <begin position="147"/>
        <end position="169"/>
    </location>
</feature>
<organism evidence="2 3">
    <name type="scientific">Opisthorchis viverrini</name>
    <name type="common">Southeast Asian liver fluke</name>
    <dbReference type="NCBI Taxonomy" id="6198"/>
    <lineage>
        <taxon>Eukaryota</taxon>
        <taxon>Metazoa</taxon>
        <taxon>Spiralia</taxon>
        <taxon>Lophotrochozoa</taxon>
        <taxon>Platyhelminthes</taxon>
        <taxon>Trematoda</taxon>
        <taxon>Digenea</taxon>
        <taxon>Opisthorchiida</taxon>
        <taxon>Opisthorchiata</taxon>
        <taxon>Opisthorchiidae</taxon>
        <taxon>Opisthorchis</taxon>
    </lineage>
</organism>
<sequence length="268" mass="30393">PKTLPVEVEPNYDNATDRAEVLDRFVRSLDVAETRNPNFNLRLRFRDKKMLQELGLDDGESLEFDLDIYKAEDQDIPDLIHNLRLGYEDKLWRVFENPKQPDKKIVSSHLDKLFNSIRLQMQFLVKVLLGKRWKAILDSLVDEPRVSRKKDGQSTLDEDDDSDTDGRETSSFTIIGKYKGKWSRAKRLLDREIQAYRNATAGHPVTSNPANVGPKVAPVPTSTSNMPTSLQPDAVVSGGTLTPNRKTAVGPPRLANKKYDSISFFILL</sequence>
<gene>
    <name evidence="2" type="ORF">X801_10490</name>
</gene>
<accession>A0A1S8WH01</accession>
<dbReference type="EMBL" id="KV907161">
    <property type="protein sequence ID" value="OON13728.1"/>
    <property type="molecule type" value="Genomic_DNA"/>
</dbReference>